<reference evidence="1 2" key="1">
    <citation type="submission" date="2020-10" db="EMBL/GenBank/DDBJ databases">
        <title>Plant Genome Project.</title>
        <authorList>
            <person name="Zhang R.-G."/>
        </authorList>
    </citation>
    <scope>NUCLEOTIDE SEQUENCE [LARGE SCALE GENOMIC DNA]</scope>
    <source>
        <strain evidence="1">FAFU-HL-1</strain>
        <tissue evidence="1">Leaf</tissue>
    </source>
</reference>
<dbReference type="AlphaFoldDB" id="A0A835IZQ3"/>
<dbReference type="GO" id="GO:0016655">
    <property type="term" value="F:oxidoreductase activity, acting on NAD(P)H, quinone or similar compound as acceptor"/>
    <property type="evidence" value="ECO:0007669"/>
    <property type="project" value="InterPro"/>
</dbReference>
<name>A0A835IZQ3_9ROSI</name>
<organism evidence="1 2">
    <name type="scientific">Salix dunnii</name>
    <dbReference type="NCBI Taxonomy" id="1413687"/>
    <lineage>
        <taxon>Eukaryota</taxon>
        <taxon>Viridiplantae</taxon>
        <taxon>Streptophyta</taxon>
        <taxon>Embryophyta</taxon>
        <taxon>Tracheophyta</taxon>
        <taxon>Spermatophyta</taxon>
        <taxon>Magnoliopsida</taxon>
        <taxon>eudicotyledons</taxon>
        <taxon>Gunneridae</taxon>
        <taxon>Pentapetalae</taxon>
        <taxon>rosids</taxon>
        <taxon>fabids</taxon>
        <taxon>Malpighiales</taxon>
        <taxon>Salicaceae</taxon>
        <taxon>Saliceae</taxon>
        <taxon>Salix</taxon>
    </lineage>
</organism>
<dbReference type="InterPro" id="IPR020874">
    <property type="entry name" value="NAD(P)H-quinone_OxRdtase_su_N"/>
</dbReference>
<dbReference type="Proteomes" id="UP000657918">
    <property type="component" value="Unassembled WGS sequence"/>
</dbReference>
<evidence type="ECO:0000313" key="1">
    <source>
        <dbReference type="EMBL" id="KAF9661922.1"/>
    </source>
</evidence>
<dbReference type="OrthoDB" id="858842at2759"/>
<dbReference type="EMBL" id="JADGMS010000019">
    <property type="protein sequence ID" value="KAF9661922.1"/>
    <property type="molecule type" value="Genomic_DNA"/>
</dbReference>
<keyword evidence="2" id="KW-1185">Reference proteome</keyword>
<comment type="caution">
    <text evidence="1">The sequence shown here is derived from an EMBL/GenBank/DDBJ whole genome shotgun (WGS) entry which is preliminary data.</text>
</comment>
<gene>
    <name evidence="1" type="ORF">SADUNF_Sadunf19G0119300</name>
</gene>
<accession>A0A835IZQ3</accession>
<proteinExistence type="predicted"/>
<dbReference type="Pfam" id="PF11909">
    <property type="entry name" value="NdhN"/>
    <property type="match status" value="1"/>
</dbReference>
<protein>
    <submittedName>
        <fullName evidence="1">Uncharacterized protein</fullName>
    </submittedName>
</protein>
<sequence length="115" mass="12497">MERNRRVMLQGFSNYNSSKAATAGMVVKCSGMGTDGFIEGDALGEIQGYGEILAMTVTREATRAAHLGKQLVARWSFPQKLISDLKNLPPNAKCLVVWITEAKACHISMVFSGCN</sequence>
<evidence type="ECO:0000313" key="2">
    <source>
        <dbReference type="Proteomes" id="UP000657918"/>
    </source>
</evidence>
<dbReference type="GO" id="GO:0016020">
    <property type="term" value="C:membrane"/>
    <property type="evidence" value="ECO:0007669"/>
    <property type="project" value="InterPro"/>
</dbReference>